<dbReference type="AlphaFoldDB" id="A0A1I7X837"/>
<keyword evidence="3" id="KW-0812">Transmembrane</keyword>
<dbReference type="GO" id="GO:0005615">
    <property type="term" value="C:extracellular space"/>
    <property type="evidence" value="ECO:0007669"/>
    <property type="project" value="TreeGrafter"/>
</dbReference>
<dbReference type="WBParaSite" id="Hba_13744">
    <property type="protein sequence ID" value="Hba_13744"/>
    <property type="gene ID" value="Hba_13744"/>
</dbReference>
<evidence type="ECO:0000313" key="5">
    <source>
        <dbReference type="WBParaSite" id="Hba_13744"/>
    </source>
</evidence>
<name>A0A1I7X837_HETBA</name>
<dbReference type="PANTHER" id="PTHR10340">
    <property type="entry name" value="SPHINGOMYELIN PHOSPHODIESTERASE"/>
    <property type="match status" value="1"/>
</dbReference>
<evidence type="ECO:0000256" key="1">
    <source>
        <dbReference type="ARBA" id="ARBA00022801"/>
    </source>
</evidence>
<dbReference type="Proteomes" id="UP000095283">
    <property type="component" value="Unplaced"/>
</dbReference>
<feature type="transmembrane region" description="Helical" evidence="3">
    <location>
        <begin position="36"/>
        <end position="60"/>
    </location>
</feature>
<dbReference type="InterPro" id="IPR029052">
    <property type="entry name" value="Metallo-depent_PP-like"/>
</dbReference>
<evidence type="ECO:0000256" key="2">
    <source>
        <dbReference type="ARBA" id="ARBA00023180"/>
    </source>
</evidence>
<proteinExistence type="predicted"/>
<evidence type="ECO:0000256" key="3">
    <source>
        <dbReference type="SAM" id="Phobius"/>
    </source>
</evidence>
<dbReference type="GO" id="GO:0008081">
    <property type="term" value="F:phosphoric diester hydrolase activity"/>
    <property type="evidence" value="ECO:0007669"/>
    <property type="project" value="TreeGrafter"/>
</dbReference>
<keyword evidence="2" id="KW-0325">Glycoprotein</keyword>
<reference evidence="5" key="1">
    <citation type="submission" date="2016-11" db="UniProtKB">
        <authorList>
            <consortium name="WormBaseParasite"/>
        </authorList>
    </citation>
    <scope>IDENTIFICATION</scope>
</reference>
<feature type="transmembrane region" description="Helical" evidence="3">
    <location>
        <begin position="12"/>
        <end position="29"/>
    </location>
</feature>
<evidence type="ECO:0000313" key="4">
    <source>
        <dbReference type="Proteomes" id="UP000095283"/>
    </source>
</evidence>
<dbReference type="SUPFAM" id="SSF56300">
    <property type="entry name" value="Metallo-dependent phosphatases"/>
    <property type="match status" value="1"/>
</dbReference>
<keyword evidence="3" id="KW-1133">Transmembrane helix</keyword>
<sequence>MFYYNQTFHSTMIFETILYCFKCICCYNFHSNIRICFYLIVKYVMIFRVLLISAGFVFVYSLTVLHLSDFHLDVNYSIYGDNQKMCHKMNGTAEALLGSFGDYMCDSPKDLVSFTLDQAKRLFPNPDVVLWTGDNVPHIDSYDWNCELFFELSPIFSCY</sequence>
<keyword evidence="1" id="KW-0378">Hydrolase</keyword>
<keyword evidence="3" id="KW-0472">Membrane</keyword>
<organism evidence="4 5">
    <name type="scientific">Heterorhabditis bacteriophora</name>
    <name type="common">Entomopathogenic nematode worm</name>
    <dbReference type="NCBI Taxonomy" id="37862"/>
    <lineage>
        <taxon>Eukaryota</taxon>
        <taxon>Metazoa</taxon>
        <taxon>Ecdysozoa</taxon>
        <taxon>Nematoda</taxon>
        <taxon>Chromadorea</taxon>
        <taxon>Rhabditida</taxon>
        <taxon>Rhabditina</taxon>
        <taxon>Rhabditomorpha</taxon>
        <taxon>Strongyloidea</taxon>
        <taxon>Heterorhabditidae</taxon>
        <taxon>Heterorhabditis</taxon>
    </lineage>
</organism>
<accession>A0A1I7X837</accession>
<protein>
    <submittedName>
        <fullName evidence="5">Metallophos domain-containing protein</fullName>
    </submittedName>
</protein>
<keyword evidence="4" id="KW-1185">Reference proteome</keyword>
<dbReference type="PANTHER" id="PTHR10340:SF57">
    <property type="entry name" value="METALLOPHOS DOMAIN-CONTAINING PROTEIN"/>
    <property type="match status" value="1"/>
</dbReference>